<keyword evidence="1" id="KW-0732">Signal</keyword>
<evidence type="ECO:0000313" key="5">
    <source>
        <dbReference type="Proteomes" id="UP000199307"/>
    </source>
</evidence>
<dbReference type="Proteomes" id="UP000093276">
    <property type="component" value="Chromosome"/>
</dbReference>
<dbReference type="Proteomes" id="UP000199307">
    <property type="component" value="Unassembled WGS sequence"/>
</dbReference>
<reference evidence="3 5" key="2">
    <citation type="submission" date="2016-10" db="EMBL/GenBank/DDBJ databases">
        <authorList>
            <person name="Varghese N."/>
            <person name="Submissions S."/>
        </authorList>
    </citation>
    <scope>NUCLEOTIDE SEQUENCE [LARGE SCALE GENOMIC DNA]</scope>
    <source>
        <strain evidence="3 5">CGMCC 1.6859</strain>
    </source>
</reference>
<feature type="signal peptide" evidence="1">
    <location>
        <begin position="1"/>
        <end position="22"/>
    </location>
</feature>
<sequence>MKKTILLPVVLALFFSCASTNSATVAVGEAKSKVLKTLGNPIRTLDNNQNGEILVYADQVFTDDGTSLAGSNYWRYNYVYINKDGKVTSTRQEKQNYPPQAIDSQKMQGLNLLTAK</sequence>
<organism evidence="2 4">
    <name type="scientific">Flavobacterium anhuiense</name>
    <dbReference type="NCBI Taxonomy" id="459526"/>
    <lineage>
        <taxon>Bacteria</taxon>
        <taxon>Pseudomonadati</taxon>
        <taxon>Bacteroidota</taxon>
        <taxon>Flavobacteriia</taxon>
        <taxon>Flavobacteriales</taxon>
        <taxon>Flavobacteriaceae</taxon>
        <taxon>Flavobacterium</taxon>
    </lineage>
</organism>
<dbReference type="GeneID" id="32306353"/>
<evidence type="ECO:0000313" key="2">
    <source>
        <dbReference type="EMBL" id="AOC93616.1"/>
    </source>
</evidence>
<evidence type="ECO:0000313" key="4">
    <source>
        <dbReference type="Proteomes" id="UP000093276"/>
    </source>
</evidence>
<protein>
    <recommendedName>
        <fullName evidence="6">Lipoprotein</fullName>
    </recommendedName>
</protein>
<name>A0AAC9CWZ3_9FLAO</name>
<evidence type="ECO:0000313" key="3">
    <source>
        <dbReference type="EMBL" id="SCY28559.1"/>
    </source>
</evidence>
<dbReference type="EMBL" id="FMVC01000002">
    <property type="protein sequence ID" value="SCY28559.1"/>
    <property type="molecule type" value="Genomic_DNA"/>
</dbReference>
<reference evidence="2 4" key="1">
    <citation type="submission" date="2016-08" db="EMBL/GenBank/DDBJ databases">
        <title>Complete genome sequence of Flavobacterium johnsoniae strain GSE09, a volatile-producing biocontrol agent isolated from cucumber (Cucumis sativus).</title>
        <authorList>
            <person name="Jeong J.-J."/>
            <person name="Oh J.Y."/>
            <person name="Jim Y.J."/>
            <person name="Sang M.K."/>
            <person name="Kim K.D."/>
        </authorList>
    </citation>
    <scope>NUCLEOTIDE SEQUENCE [LARGE SCALE GENOMIC DNA]</scope>
    <source>
        <strain evidence="2 4">GSE09</strain>
    </source>
</reference>
<evidence type="ECO:0000256" key="1">
    <source>
        <dbReference type="SAM" id="SignalP"/>
    </source>
</evidence>
<dbReference type="AlphaFoldDB" id="A0AAC9CWZ3"/>
<dbReference type="PROSITE" id="PS51257">
    <property type="entry name" value="PROKAR_LIPOPROTEIN"/>
    <property type="match status" value="1"/>
</dbReference>
<dbReference type="EMBL" id="CP016907">
    <property type="protein sequence ID" value="AOC93616.1"/>
    <property type="molecule type" value="Genomic_DNA"/>
</dbReference>
<keyword evidence="5" id="KW-1185">Reference proteome</keyword>
<proteinExistence type="predicted"/>
<gene>
    <name evidence="2" type="ORF">BB050_00460</name>
    <name evidence="3" type="ORF">SAMN02927916_1728</name>
</gene>
<dbReference type="RefSeq" id="WP_066032447.1">
    <property type="nucleotide sequence ID" value="NZ_CP016907.1"/>
</dbReference>
<evidence type="ECO:0008006" key="6">
    <source>
        <dbReference type="Google" id="ProtNLM"/>
    </source>
</evidence>
<feature type="chain" id="PRO_5042044268" description="Lipoprotein" evidence="1">
    <location>
        <begin position="23"/>
        <end position="116"/>
    </location>
</feature>
<accession>A0AAC9CWZ3</accession>
<dbReference type="KEGG" id="fjg:BB050_00460"/>